<dbReference type="EMBL" id="JARKIK010000040">
    <property type="protein sequence ID" value="KAK8738133.1"/>
    <property type="molecule type" value="Genomic_DNA"/>
</dbReference>
<dbReference type="InterPro" id="IPR009060">
    <property type="entry name" value="UBA-like_sf"/>
</dbReference>
<reference evidence="5 6" key="1">
    <citation type="journal article" date="2024" name="BMC Genomics">
        <title>Genome assembly of redclaw crayfish (Cherax quadricarinatus) provides insights into its immune adaptation and hypoxia tolerance.</title>
        <authorList>
            <person name="Liu Z."/>
            <person name="Zheng J."/>
            <person name="Li H."/>
            <person name="Fang K."/>
            <person name="Wang S."/>
            <person name="He J."/>
            <person name="Zhou D."/>
            <person name="Weng S."/>
            <person name="Chi M."/>
            <person name="Gu Z."/>
            <person name="He J."/>
            <person name="Li F."/>
            <person name="Wang M."/>
        </authorList>
    </citation>
    <scope>NUCLEOTIDE SEQUENCE [LARGE SCALE GENOMIC DNA]</scope>
    <source>
        <strain evidence="5">ZL_2023a</strain>
    </source>
</reference>
<dbReference type="InterPro" id="IPR013783">
    <property type="entry name" value="Ig-like_fold"/>
</dbReference>
<feature type="region of interest" description="Disordered" evidence="2">
    <location>
        <begin position="465"/>
        <end position="484"/>
    </location>
</feature>
<dbReference type="Pfam" id="PF16158">
    <property type="entry name" value="N_BRCA1_IG"/>
    <property type="match status" value="1"/>
</dbReference>
<name>A0AAW0X0M0_CHEQU</name>
<keyword evidence="1" id="KW-0175">Coiled coil</keyword>
<accession>A0AAW0X0M0</accession>
<proteinExistence type="predicted"/>
<dbReference type="GO" id="GO:0000407">
    <property type="term" value="C:phagophore assembly site"/>
    <property type="evidence" value="ECO:0007669"/>
    <property type="project" value="TreeGrafter"/>
</dbReference>
<dbReference type="CDD" id="cd14947">
    <property type="entry name" value="NBR1_like"/>
    <property type="match status" value="1"/>
</dbReference>
<feature type="region of interest" description="Disordered" evidence="2">
    <location>
        <begin position="23"/>
        <end position="54"/>
    </location>
</feature>
<comment type="caution">
    <text evidence="5">The sequence shown here is derived from an EMBL/GenBank/DDBJ whole genome shotgun (WGS) entry which is preliminary data.</text>
</comment>
<feature type="region of interest" description="Disordered" evidence="2">
    <location>
        <begin position="1288"/>
        <end position="1346"/>
    </location>
</feature>
<feature type="region of interest" description="Disordered" evidence="2">
    <location>
        <begin position="1209"/>
        <end position="1237"/>
    </location>
</feature>
<dbReference type="Gene3D" id="3.10.20.90">
    <property type="entry name" value="Phosphatidylinositol 3-kinase Catalytic Subunit, Chain A, domain 1"/>
    <property type="match status" value="1"/>
</dbReference>
<feature type="compositionally biased region" description="Polar residues" evidence="2">
    <location>
        <begin position="1120"/>
        <end position="1129"/>
    </location>
</feature>
<sequence length="1380" mass="152557">MKYGISTTSEDAVIDSIVKDELTGGGGGRGNSGSNGSPRVATKVVPDSAAEAATSTTVEAPTAATTMMEGPARPGVKHDVEAVVFSIQFYGKTVGEVGLMNQDLAQLDWKKFKSYLFQNLLSMNHQENICVSYNDDEGDKLPIESDEEYQEALKIAKKKAEAHDKMVLDITRQGGLPTVLSFVSSGIKRVSSSPPKEGGISFFKASSPPKESSGFMAKAVGTERKLFTGIFSPDRGPIPGHVKGVWGYNCDEALDNDKPFTTATEPTAIPTACAHFESGPPLQDLQNSSPKLLYKYKSDASSHSVKTKPLNIPTSQDVFGAGSGQLPDGGARPRVTQKQRHDTEHPPQWFTSYMSKFRTEFSEEVSQQVVAKVTEALLDVRSTSPTVAQGNSMDLLTNKMSFCHLDITGKQMTPHPGCFPKDSLENQGPRVVDTVKTNLDSSCCDHKSKVKDKMEDLHSILQDSNSEARVKKSKEKVEGADTGAKRKKFAREEEKLFRKQEKVDERLTKLQEKLVERLHKKQEKVEEKILKKQEKLTEKILKQQEKVEKKKLVSKYADEMDKASRTQEKVLAKMEGLRKKQACSPEEFNKLRKMVNKHHRVIAAEHRQQRRNDRKTGNWKAGKSKKLSIDNMGFPVDASLLHAALQELEALAEDSPTEGSGGGTTRGYDALYLKDITYPDGSEVLPGKEFVKTWRVVNSGVMPWNDKTILCKWTQVRFRGSPAGWKLKPSLKKVVCPPLQPGQEGDISITFTAPSEPGWYATHWRFCQRGRVFGNQMWCAVHVTEDPNFRLNPHWCKSLENSDDEQRPEQMPVLSDTLKDDSVLRGAPTQRSYTQISSGLTCEPRGHPREDLCVHPDFSSQVDLEVGIVENYYDAEDPAQKELSTSLQCMTLSCPDVVSDAVDTKRIEQDLISFEEDAEVVSSGASTPEIIHSIPQPHAVVPLKEMAKESVESLRESSVGKDQQAGKKLQNGHNAILSTLQADALSISSGSFSELDSEDQAILNESDTELSDHEYYVVNLPECFNMNSSHMDLVGAELLESSETAPDIYNEAELPNSAYHEADRPESPGFLTADEDDRTTTAVSELPDDQTERIPVTLSSSNASREDSDARTVEVFPAEKSTTQDCIRSQNDDSHKTEINKTSNPHPPPETKPFMEIPAEALRTNLAYTVHKQIRTSVGGSDPDAHSQEQNQATWVTGSDDVQGVVCEQPSSAQHKEPGRTSRIRSGAALSDDKEAATKQIPELRELPVDLVGALPDELVSIIPEDLVRGVWNTARTLITRINQEMLSPSADSPGRVYRTDDNPANESQCPQPEVTPEPVATVQESTPSQPEQERTPLPPPMQQLEDMGFSNREVNQRLLTKYDNDVSCAVAELIVLNCQ</sequence>
<protein>
    <submittedName>
        <fullName evidence="5">Uncharacterized protein</fullName>
    </submittedName>
</protein>
<feature type="region of interest" description="Disordered" evidence="2">
    <location>
        <begin position="1054"/>
        <end position="1151"/>
    </location>
</feature>
<feature type="region of interest" description="Disordered" evidence="2">
    <location>
        <begin position="304"/>
        <end position="348"/>
    </location>
</feature>
<dbReference type="GO" id="GO:0043130">
    <property type="term" value="F:ubiquitin binding"/>
    <property type="evidence" value="ECO:0007669"/>
    <property type="project" value="TreeGrafter"/>
</dbReference>
<dbReference type="InterPro" id="IPR032350">
    <property type="entry name" value="Nbr1_FW"/>
</dbReference>
<dbReference type="PANTHER" id="PTHR20930:SF2">
    <property type="entry name" value="NEXT TO BRCA1 GENE 1 PROTEIN"/>
    <property type="match status" value="1"/>
</dbReference>
<keyword evidence="6" id="KW-1185">Reference proteome</keyword>
<evidence type="ECO:0000313" key="6">
    <source>
        <dbReference type="Proteomes" id="UP001445076"/>
    </source>
</evidence>
<evidence type="ECO:0000313" key="5">
    <source>
        <dbReference type="EMBL" id="KAK8738133.1"/>
    </source>
</evidence>
<organism evidence="5 6">
    <name type="scientific">Cherax quadricarinatus</name>
    <name type="common">Australian red claw crayfish</name>
    <dbReference type="NCBI Taxonomy" id="27406"/>
    <lineage>
        <taxon>Eukaryota</taxon>
        <taxon>Metazoa</taxon>
        <taxon>Ecdysozoa</taxon>
        <taxon>Arthropoda</taxon>
        <taxon>Crustacea</taxon>
        <taxon>Multicrustacea</taxon>
        <taxon>Malacostraca</taxon>
        <taxon>Eumalacostraca</taxon>
        <taxon>Eucarida</taxon>
        <taxon>Decapoda</taxon>
        <taxon>Pleocyemata</taxon>
        <taxon>Astacidea</taxon>
        <taxon>Parastacoidea</taxon>
        <taxon>Parastacidae</taxon>
        <taxon>Cherax</taxon>
    </lineage>
</organism>
<evidence type="ECO:0000256" key="2">
    <source>
        <dbReference type="SAM" id="MobiDB-lite"/>
    </source>
</evidence>
<feature type="compositionally biased region" description="Basic and acidic residues" evidence="2">
    <location>
        <begin position="466"/>
        <end position="479"/>
    </location>
</feature>
<gene>
    <name evidence="5" type="ORF">OTU49_004062</name>
</gene>
<feature type="compositionally biased region" description="Basic and acidic residues" evidence="2">
    <location>
        <begin position="1130"/>
        <end position="1139"/>
    </location>
</feature>
<evidence type="ECO:0000259" key="3">
    <source>
        <dbReference type="Pfam" id="PF00564"/>
    </source>
</evidence>
<evidence type="ECO:0000259" key="4">
    <source>
        <dbReference type="Pfam" id="PF16158"/>
    </source>
</evidence>
<dbReference type="SUPFAM" id="SSF54277">
    <property type="entry name" value="CAD &amp; PB1 domains"/>
    <property type="match status" value="1"/>
</dbReference>
<dbReference type="GO" id="GO:0016236">
    <property type="term" value="P:macroautophagy"/>
    <property type="evidence" value="ECO:0007669"/>
    <property type="project" value="TreeGrafter"/>
</dbReference>
<dbReference type="Gene3D" id="1.10.8.10">
    <property type="entry name" value="DNA helicase RuvA subunit, C-terminal domain"/>
    <property type="match status" value="1"/>
</dbReference>
<feature type="compositionally biased region" description="Gly residues" evidence="2">
    <location>
        <begin position="23"/>
        <end position="33"/>
    </location>
</feature>
<dbReference type="PANTHER" id="PTHR20930">
    <property type="entry name" value="OVARIAN CARCINOMA ANTIGEN CA125-RELATED"/>
    <property type="match status" value="1"/>
</dbReference>
<feature type="domain" description="Nbr1 FW" evidence="4">
    <location>
        <begin position="677"/>
        <end position="783"/>
    </location>
</feature>
<feature type="coiled-coil region" evidence="1">
    <location>
        <begin position="493"/>
        <end position="580"/>
    </location>
</feature>
<evidence type="ECO:0000256" key="1">
    <source>
        <dbReference type="SAM" id="Coils"/>
    </source>
</evidence>
<dbReference type="InterPro" id="IPR000270">
    <property type="entry name" value="PB1_dom"/>
</dbReference>
<dbReference type="Gene3D" id="2.60.40.10">
    <property type="entry name" value="Immunoglobulins"/>
    <property type="match status" value="1"/>
</dbReference>
<dbReference type="CDD" id="cd14319">
    <property type="entry name" value="UBA_NBR1"/>
    <property type="match status" value="1"/>
</dbReference>
<dbReference type="Pfam" id="PF00564">
    <property type="entry name" value="PB1"/>
    <property type="match status" value="1"/>
</dbReference>
<dbReference type="Proteomes" id="UP001445076">
    <property type="component" value="Unassembled WGS sequence"/>
</dbReference>
<feature type="domain" description="PB1" evidence="3">
    <location>
        <begin position="126"/>
        <end position="158"/>
    </location>
</feature>
<dbReference type="SUPFAM" id="SSF46934">
    <property type="entry name" value="UBA-like"/>
    <property type="match status" value="1"/>
</dbReference>